<protein>
    <submittedName>
        <fullName evidence="1">Uncharacterized protein</fullName>
    </submittedName>
</protein>
<dbReference type="AlphaFoldDB" id="A0AAU9PQS9"/>
<name>A0AAU9PQS9_9ASTR</name>
<accession>A0AAU9PQS9</accession>
<keyword evidence="2" id="KW-1185">Reference proteome</keyword>
<evidence type="ECO:0000313" key="1">
    <source>
        <dbReference type="EMBL" id="CAH1452756.1"/>
    </source>
</evidence>
<sequence length="70" mass="8580">MAKTRKEYIFFHNNYFKHDVVVIAYPRSEYGQYRRFDVDTNKGGKGIILYANTWISRSTNYFWKGFRTRR</sequence>
<gene>
    <name evidence="1" type="ORF">LVIROSA_LOCUS38044</name>
</gene>
<reference evidence="1 2" key="1">
    <citation type="submission" date="2022-01" db="EMBL/GenBank/DDBJ databases">
        <authorList>
            <person name="Xiong W."/>
            <person name="Schranz E."/>
        </authorList>
    </citation>
    <scope>NUCLEOTIDE SEQUENCE [LARGE SCALE GENOMIC DNA]</scope>
</reference>
<proteinExistence type="predicted"/>
<dbReference type="EMBL" id="CAKMRJ010005745">
    <property type="protein sequence ID" value="CAH1452756.1"/>
    <property type="molecule type" value="Genomic_DNA"/>
</dbReference>
<dbReference type="Proteomes" id="UP001157418">
    <property type="component" value="Unassembled WGS sequence"/>
</dbReference>
<evidence type="ECO:0000313" key="2">
    <source>
        <dbReference type="Proteomes" id="UP001157418"/>
    </source>
</evidence>
<organism evidence="1 2">
    <name type="scientific">Lactuca virosa</name>
    <dbReference type="NCBI Taxonomy" id="75947"/>
    <lineage>
        <taxon>Eukaryota</taxon>
        <taxon>Viridiplantae</taxon>
        <taxon>Streptophyta</taxon>
        <taxon>Embryophyta</taxon>
        <taxon>Tracheophyta</taxon>
        <taxon>Spermatophyta</taxon>
        <taxon>Magnoliopsida</taxon>
        <taxon>eudicotyledons</taxon>
        <taxon>Gunneridae</taxon>
        <taxon>Pentapetalae</taxon>
        <taxon>asterids</taxon>
        <taxon>campanulids</taxon>
        <taxon>Asterales</taxon>
        <taxon>Asteraceae</taxon>
        <taxon>Cichorioideae</taxon>
        <taxon>Cichorieae</taxon>
        <taxon>Lactucinae</taxon>
        <taxon>Lactuca</taxon>
    </lineage>
</organism>
<comment type="caution">
    <text evidence="1">The sequence shown here is derived from an EMBL/GenBank/DDBJ whole genome shotgun (WGS) entry which is preliminary data.</text>
</comment>